<evidence type="ECO:0008006" key="3">
    <source>
        <dbReference type="Google" id="ProtNLM"/>
    </source>
</evidence>
<dbReference type="Gene3D" id="1.10.8.10">
    <property type="entry name" value="DNA helicase RuvA subunit, C-terminal domain"/>
    <property type="match status" value="1"/>
</dbReference>
<protein>
    <recommendedName>
        <fullName evidence="3">UBA domain-containing protein</fullName>
    </recommendedName>
</protein>
<dbReference type="EMBL" id="NIDF01000024">
    <property type="protein sequence ID" value="TYJ56474.1"/>
    <property type="molecule type" value="Genomic_DNA"/>
</dbReference>
<evidence type="ECO:0000313" key="1">
    <source>
        <dbReference type="EMBL" id="TYJ56474.1"/>
    </source>
</evidence>
<comment type="caution">
    <text evidence="1">The sequence shown here is derived from an EMBL/GenBank/DDBJ whole genome shotgun (WGS) entry which is preliminary data.</text>
</comment>
<dbReference type="Proteomes" id="UP000322245">
    <property type="component" value="Unassembled WGS sequence"/>
</dbReference>
<proteinExistence type="predicted"/>
<keyword evidence="2" id="KW-1185">Reference proteome</keyword>
<sequence>MSRPKSDLVDQLKALGITEKTARFALSKSNNDMGKAKKYGEYCTRHMAHPLASAVLQHLC</sequence>
<dbReference type="SUPFAM" id="SSF46934">
    <property type="entry name" value="UBA-like"/>
    <property type="match status" value="1"/>
</dbReference>
<gene>
    <name evidence="1" type="ORF">B9479_002877</name>
</gene>
<evidence type="ECO:0000313" key="2">
    <source>
        <dbReference type="Proteomes" id="UP000322245"/>
    </source>
</evidence>
<name>A0A5D3B168_9TREE</name>
<accession>A0A5D3B168</accession>
<dbReference type="InterPro" id="IPR009060">
    <property type="entry name" value="UBA-like_sf"/>
</dbReference>
<reference evidence="1 2" key="1">
    <citation type="submission" date="2017-05" db="EMBL/GenBank/DDBJ databases">
        <title>The Genome Sequence of Tsuchiyaea wingfieldii DSM 27421.</title>
        <authorList>
            <person name="Cuomo C."/>
            <person name="Passer A."/>
            <person name="Billmyre B."/>
            <person name="Heitman J."/>
        </authorList>
    </citation>
    <scope>NUCLEOTIDE SEQUENCE [LARGE SCALE GENOMIC DNA]</scope>
    <source>
        <strain evidence="1 2">DSM 27421</strain>
    </source>
</reference>
<organism evidence="1 2">
    <name type="scientific">Cryptococcus floricola</name>
    <dbReference type="NCBI Taxonomy" id="2591691"/>
    <lineage>
        <taxon>Eukaryota</taxon>
        <taxon>Fungi</taxon>
        <taxon>Dikarya</taxon>
        <taxon>Basidiomycota</taxon>
        <taxon>Agaricomycotina</taxon>
        <taxon>Tremellomycetes</taxon>
        <taxon>Tremellales</taxon>
        <taxon>Cryptococcaceae</taxon>
        <taxon>Cryptococcus</taxon>
    </lineage>
</organism>
<dbReference type="AlphaFoldDB" id="A0A5D3B168"/>